<feature type="transmembrane region" description="Helical" evidence="10">
    <location>
        <begin position="164"/>
        <end position="186"/>
    </location>
</feature>
<feature type="transmembrane region" description="Helical" evidence="10">
    <location>
        <begin position="112"/>
        <end position="139"/>
    </location>
</feature>
<dbReference type="KEGG" id="bze:COCCADRAFT_113896"/>
<dbReference type="PANTHER" id="PTHR22773">
    <property type="entry name" value="NADH DEHYDROGENASE"/>
    <property type="match status" value="1"/>
</dbReference>
<dbReference type="EMBL" id="KI965338">
    <property type="protein sequence ID" value="EUC26603.1"/>
    <property type="molecule type" value="Genomic_DNA"/>
</dbReference>
<accession>W6XM16</accession>
<evidence type="ECO:0000313" key="13">
    <source>
        <dbReference type="EMBL" id="EUC26603.1"/>
    </source>
</evidence>
<dbReference type="eggNOG" id="KOG4668">
    <property type="taxonomic scope" value="Eukaryota"/>
</dbReference>
<feature type="transmembrane region" description="Helical" evidence="10">
    <location>
        <begin position="24"/>
        <end position="41"/>
    </location>
</feature>
<organism evidence="13 14">
    <name type="scientific">Cochliobolus carbonum (strain 26-R-13)</name>
    <name type="common">Maize leaf spot fungus</name>
    <name type="synonym">Bipolaris zeicola</name>
    <dbReference type="NCBI Taxonomy" id="930089"/>
    <lineage>
        <taxon>Eukaryota</taxon>
        <taxon>Fungi</taxon>
        <taxon>Dikarya</taxon>
        <taxon>Ascomycota</taxon>
        <taxon>Pezizomycotina</taxon>
        <taxon>Dothideomycetes</taxon>
        <taxon>Pleosporomycetidae</taxon>
        <taxon>Pleosporales</taxon>
        <taxon>Pleosporineae</taxon>
        <taxon>Pleosporaceae</taxon>
        <taxon>Bipolaris</taxon>
    </lineage>
</organism>
<protein>
    <recommendedName>
        <fullName evidence="4">NADH-ubiquinone oxidoreductase chain 2</fullName>
        <ecNumber evidence="3">7.1.1.2</ecNumber>
    </recommendedName>
    <alternativeName>
        <fullName evidence="8">NADH dehydrogenase subunit 2</fullName>
    </alternativeName>
</protein>
<feature type="chain" id="PRO_5004884959" description="NADH-ubiquinone oxidoreductase chain 2" evidence="11">
    <location>
        <begin position="18"/>
        <end position="215"/>
    </location>
</feature>
<dbReference type="Proteomes" id="UP000053841">
    <property type="component" value="Unassembled WGS sequence"/>
</dbReference>
<evidence type="ECO:0000256" key="3">
    <source>
        <dbReference type="ARBA" id="ARBA00012944"/>
    </source>
</evidence>
<comment type="catalytic activity">
    <reaction evidence="9">
        <text>a ubiquinone + NADH + 5 H(+)(in) = a ubiquinol + NAD(+) + 4 H(+)(out)</text>
        <dbReference type="Rhea" id="RHEA:29091"/>
        <dbReference type="Rhea" id="RHEA-COMP:9565"/>
        <dbReference type="Rhea" id="RHEA-COMP:9566"/>
        <dbReference type="ChEBI" id="CHEBI:15378"/>
        <dbReference type="ChEBI" id="CHEBI:16389"/>
        <dbReference type="ChEBI" id="CHEBI:17976"/>
        <dbReference type="ChEBI" id="CHEBI:57540"/>
        <dbReference type="ChEBI" id="CHEBI:57945"/>
        <dbReference type="EC" id="7.1.1.2"/>
    </reaction>
</comment>
<dbReference type="RefSeq" id="XP_007719092.1">
    <property type="nucleotide sequence ID" value="XM_007720902.1"/>
</dbReference>
<keyword evidence="14" id="KW-1185">Reference proteome</keyword>
<dbReference type="AlphaFoldDB" id="W6XM16"/>
<keyword evidence="7 10" id="KW-0472">Membrane</keyword>
<evidence type="ECO:0000313" key="14">
    <source>
        <dbReference type="Proteomes" id="UP000053841"/>
    </source>
</evidence>
<dbReference type="OrthoDB" id="4092844at2759"/>
<evidence type="ECO:0000256" key="8">
    <source>
        <dbReference type="ARBA" id="ARBA00031028"/>
    </source>
</evidence>
<dbReference type="EC" id="7.1.1.2" evidence="3"/>
<proteinExistence type="inferred from homology"/>
<keyword evidence="11" id="KW-0732">Signal</keyword>
<feature type="transmembrane region" description="Helical" evidence="10">
    <location>
        <begin position="53"/>
        <end position="77"/>
    </location>
</feature>
<evidence type="ECO:0000256" key="10">
    <source>
        <dbReference type="SAM" id="Phobius"/>
    </source>
</evidence>
<dbReference type="InterPro" id="IPR001750">
    <property type="entry name" value="ND/Mrp_TM"/>
</dbReference>
<evidence type="ECO:0000256" key="6">
    <source>
        <dbReference type="ARBA" id="ARBA00022989"/>
    </source>
</evidence>
<feature type="signal peptide" evidence="11">
    <location>
        <begin position="1"/>
        <end position="17"/>
    </location>
</feature>
<comment type="subcellular location">
    <subcellularLocation>
        <location evidence="1">Membrane</location>
        <topology evidence="1">Multi-pass membrane protein</topology>
    </subcellularLocation>
</comment>
<feature type="domain" description="NADH:quinone oxidoreductase/Mrp antiporter transmembrane" evidence="12">
    <location>
        <begin position="130"/>
        <end position="201"/>
    </location>
</feature>
<reference evidence="13 14" key="1">
    <citation type="journal article" date="2013" name="PLoS Genet.">
        <title>Comparative genome structure, secondary metabolite, and effector coding capacity across Cochliobolus pathogens.</title>
        <authorList>
            <person name="Condon B.J."/>
            <person name="Leng Y."/>
            <person name="Wu D."/>
            <person name="Bushley K.E."/>
            <person name="Ohm R.A."/>
            <person name="Otillar R."/>
            <person name="Martin J."/>
            <person name="Schackwitz W."/>
            <person name="Grimwood J."/>
            <person name="MohdZainudin N."/>
            <person name="Xue C."/>
            <person name="Wang R."/>
            <person name="Manning V.A."/>
            <person name="Dhillon B."/>
            <person name="Tu Z.J."/>
            <person name="Steffenson B.J."/>
            <person name="Salamov A."/>
            <person name="Sun H."/>
            <person name="Lowry S."/>
            <person name="LaButti K."/>
            <person name="Han J."/>
            <person name="Copeland A."/>
            <person name="Lindquist E."/>
            <person name="Barry K."/>
            <person name="Schmutz J."/>
            <person name="Baker S.E."/>
            <person name="Ciuffetti L.M."/>
            <person name="Grigoriev I.V."/>
            <person name="Zhong S."/>
            <person name="Turgeon B.G."/>
        </authorList>
    </citation>
    <scope>NUCLEOTIDE SEQUENCE [LARGE SCALE GENOMIC DNA]</scope>
    <source>
        <strain evidence="13 14">26-R-13</strain>
    </source>
</reference>
<gene>
    <name evidence="13" type="ORF">COCCADRAFT_113896</name>
</gene>
<evidence type="ECO:0000256" key="11">
    <source>
        <dbReference type="SAM" id="SignalP"/>
    </source>
</evidence>
<dbReference type="GO" id="GO:0008137">
    <property type="term" value="F:NADH dehydrogenase (ubiquinone) activity"/>
    <property type="evidence" value="ECO:0007669"/>
    <property type="project" value="UniProtKB-EC"/>
</dbReference>
<dbReference type="HOGENOM" id="CLU_1283060_0_0_1"/>
<evidence type="ECO:0000256" key="5">
    <source>
        <dbReference type="ARBA" id="ARBA00022692"/>
    </source>
</evidence>
<keyword evidence="6 10" id="KW-1133">Transmembrane helix</keyword>
<dbReference type="GeneID" id="19144701"/>
<keyword evidence="5 10" id="KW-0812">Transmembrane</keyword>
<evidence type="ECO:0000256" key="1">
    <source>
        <dbReference type="ARBA" id="ARBA00004141"/>
    </source>
</evidence>
<name>W6XM16_COCC2</name>
<evidence type="ECO:0000256" key="9">
    <source>
        <dbReference type="ARBA" id="ARBA00049551"/>
    </source>
</evidence>
<comment type="similarity">
    <text evidence="2">Belongs to the complex I subunit 2 family.</text>
</comment>
<dbReference type="GO" id="GO:0016020">
    <property type="term" value="C:membrane"/>
    <property type="evidence" value="ECO:0007669"/>
    <property type="project" value="UniProtKB-SubCell"/>
</dbReference>
<evidence type="ECO:0000259" key="12">
    <source>
        <dbReference type="Pfam" id="PF00361"/>
    </source>
</evidence>
<dbReference type="STRING" id="930089.W6XM16"/>
<dbReference type="Pfam" id="PF00361">
    <property type="entry name" value="Proton_antipo_M"/>
    <property type="match status" value="1"/>
</dbReference>
<evidence type="ECO:0000256" key="7">
    <source>
        <dbReference type="ARBA" id="ARBA00023136"/>
    </source>
</evidence>
<evidence type="ECO:0000256" key="4">
    <source>
        <dbReference type="ARBA" id="ARBA00021008"/>
    </source>
</evidence>
<evidence type="ECO:0000256" key="2">
    <source>
        <dbReference type="ARBA" id="ARBA00007012"/>
    </source>
</evidence>
<sequence>MLFNSLILLLLSNAITSRRDKSILYSRATITILLISAFIAYDNLYFLFLAKGVGIFGGLFHTTATTNFFHLFIFLITSKEFSSPGRFLFSKLIYYGTLLLNKMGEQFKIIEYSLIILFIVTGSVFLISTSDLVSIFLSIELQSYGLYLLSTIYRDSEPATSGGLMYFLLGGLSSCFILLGTALLYANSGTTNLDSLYIITSISDVSKENITGLLY</sequence>